<dbReference type="GO" id="GO:0005524">
    <property type="term" value="F:ATP binding"/>
    <property type="evidence" value="ECO:0007669"/>
    <property type="project" value="UniProtKB-KW"/>
</dbReference>
<dbReference type="Gene3D" id="3.40.50.10330">
    <property type="entry name" value="Probable inorganic polyphosphate/atp-NAD kinase, domain 1"/>
    <property type="match status" value="1"/>
</dbReference>
<evidence type="ECO:0000256" key="8">
    <source>
        <dbReference type="ARBA" id="ARBA00023139"/>
    </source>
</evidence>
<keyword evidence="2" id="KW-0808">Transferase</keyword>
<feature type="domain" description="DAGKc" evidence="13">
    <location>
        <begin position="165"/>
        <end position="304"/>
    </location>
</feature>
<dbReference type="GO" id="GO:0046512">
    <property type="term" value="P:sphingosine biosynthetic process"/>
    <property type="evidence" value="ECO:0007669"/>
    <property type="project" value="TreeGrafter"/>
</dbReference>
<dbReference type="PROSITE" id="PS50146">
    <property type="entry name" value="DAGK"/>
    <property type="match status" value="1"/>
</dbReference>
<dbReference type="EC" id="2.7.1.91" evidence="10"/>
<evidence type="ECO:0000256" key="5">
    <source>
        <dbReference type="ARBA" id="ARBA00022840"/>
    </source>
</evidence>
<keyword evidence="4 14" id="KW-0418">Kinase</keyword>
<comment type="catalytic activity">
    <reaction evidence="11">
        <text>(4R)-hydroxysphinganine + ATP = (4R)-hydroxysphinganine 1-phosphate + ADP + H(+)</text>
        <dbReference type="Rhea" id="RHEA:33563"/>
        <dbReference type="ChEBI" id="CHEBI:15378"/>
        <dbReference type="ChEBI" id="CHEBI:30616"/>
        <dbReference type="ChEBI" id="CHEBI:64124"/>
        <dbReference type="ChEBI" id="CHEBI:64795"/>
        <dbReference type="ChEBI" id="CHEBI:456216"/>
        <dbReference type="EC" id="2.7.1.91"/>
    </reaction>
    <physiologicalReaction direction="left-to-right" evidence="11">
        <dbReference type="Rhea" id="RHEA:33564"/>
    </physiologicalReaction>
</comment>
<dbReference type="VEuPathDB" id="FungiDB:GVI51_L04389"/>
<evidence type="ECO:0000259" key="13">
    <source>
        <dbReference type="PROSITE" id="PS50146"/>
    </source>
</evidence>
<comment type="subcellular location">
    <subcellularLocation>
        <location evidence="1">Endomembrane system</location>
    </subcellularLocation>
</comment>
<dbReference type="Pfam" id="PF00781">
    <property type="entry name" value="DAGK_cat"/>
    <property type="match status" value="1"/>
</dbReference>
<sequence>MRHEVAVRATVTDAGIKIKSQTRGFCCPEVVHKPQGLSSILGGCFLSCCAPLGVNDAELSLDPDNSTFSMDEDIAEAPTVSDTIPFGRILGARYRDSSANSQTHETEGLLHGIGHQRYIDLTYACMKDHHVVPCTVPLQIDYVPMAHENPDLVELIIEKSYQNVKRNRSILVIINPHGGKGKAMHIFKKRIEPILIASECSFELMETKYSRHATDIAREIDLEKFDTIACASGDGVPYEVINGLYMREDKVDAFNKITVTQLPCGSGNAMSISCHWTDNPSFAALCLVKSVESRIDLMLCTQPDSEDPEPKLSFLSQTYGVIAESDINTEFIRWMGPLRFDIGVAFNVLQKKCYPCDIYVKYAAQSKRELSVHYTKNKTTQYLEFENLITETDTESSDSGIPVENITEENLRIKYPVEDDIPNDWVKLDDEIGNNLSVFYTGKMPYVAANTKFFPAALPADGTFDMIIMKANLPVAKSFPILLSIDKGEHVLDSEVIHSKVLAYKIIPKIENSLISIDGERFPCKPLQVEVLPKLCKTLLRNGKYIDTDFDMLCADTKLP</sequence>
<dbReference type="InterPro" id="IPR017438">
    <property type="entry name" value="ATP-NAD_kinase_N"/>
</dbReference>
<dbReference type="Proteomes" id="UP000054886">
    <property type="component" value="Unassembled WGS sequence"/>
</dbReference>
<dbReference type="PANTHER" id="PTHR12358:SF31">
    <property type="entry name" value="ACYLGLYCEROL KINASE, MITOCHONDRIAL"/>
    <property type="match status" value="1"/>
</dbReference>
<gene>
    <name evidence="14" type="ORF">AO440_004630</name>
    <name evidence="15" type="ORF">AO440_004956</name>
</gene>
<dbReference type="VEuPathDB" id="FungiDB:B1J91_L04554g"/>
<comment type="catalytic activity">
    <reaction evidence="9">
        <text>a sphingoid base + ATP = a sphingoid 1-phosphate + ADP + H(+)</text>
        <dbReference type="Rhea" id="RHEA:51496"/>
        <dbReference type="ChEBI" id="CHEBI:15378"/>
        <dbReference type="ChEBI" id="CHEBI:30616"/>
        <dbReference type="ChEBI" id="CHEBI:76941"/>
        <dbReference type="ChEBI" id="CHEBI:84410"/>
        <dbReference type="ChEBI" id="CHEBI:456216"/>
        <dbReference type="EC" id="2.7.1.91"/>
    </reaction>
</comment>
<keyword evidence="3" id="KW-0547">Nucleotide-binding</keyword>
<evidence type="ECO:0000256" key="3">
    <source>
        <dbReference type="ARBA" id="ARBA00022741"/>
    </source>
</evidence>
<comment type="caution">
    <text evidence="14">The sequence shown here is derived from an EMBL/GenBank/DDBJ whole genome shotgun (WGS) entry which is preliminary data.</text>
</comment>
<dbReference type="AlphaFoldDB" id="A0A0W0E513"/>
<keyword evidence="8" id="KW-0449">Lipoprotein</keyword>
<evidence type="ECO:0000256" key="7">
    <source>
        <dbReference type="ARBA" id="ARBA00023136"/>
    </source>
</evidence>
<evidence type="ECO:0000256" key="12">
    <source>
        <dbReference type="ARBA" id="ARBA00052914"/>
    </source>
</evidence>
<dbReference type="GO" id="GO:0005794">
    <property type="term" value="C:Golgi apparatus"/>
    <property type="evidence" value="ECO:0007669"/>
    <property type="project" value="EnsemblFungi"/>
</dbReference>
<proteinExistence type="predicted"/>
<dbReference type="Gene3D" id="2.60.200.40">
    <property type="match status" value="1"/>
</dbReference>
<keyword evidence="8" id="KW-0564">Palmitate</keyword>
<dbReference type="SMART" id="SM00046">
    <property type="entry name" value="DAGKc"/>
    <property type="match status" value="1"/>
</dbReference>
<dbReference type="GO" id="GO:0032541">
    <property type="term" value="C:cortical endoplasmic reticulum"/>
    <property type="evidence" value="ECO:0007669"/>
    <property type="project" value="EnsemblFungi"/>
</dbReference>
<dbReference type="InterPro" id="IPR001206">
    <property type="entry name" value="Diacylglycerol_kinase_cat_dom"/>
</dbReference>
<dbReference type="VEuPathDB" id="FungiDB:GWK60_L10659"/>
<evidence type="ECO:0000313" key="14">
    <source>
        <dbReference type="EMBL" id="KTB01144.1"/>
    </source>
</evidence>
<dbReference type="GO" id="GO:0005886">
    <property type="term" value="C:plasma membrane"/>
    <property type="evidence" value="ECO:0007669"/>
    <property type="project" value="EnsemblFungi"/>
</dbReference>
<dbReference type="SUPFAM" id="SSF111331">
    <property type="entry name" value="NAD kinase/diacylglycerol kinase-like"/>
    <property type="match status" value="1"/>
</dbReference>
<evidence type="ECO:0000256" key="4">
    <source>
        <dbReference type="ARBA" id="ARBA00022777"/>
    </source>
</evidence>
<protein>
    <recommendedName>
        <fullName evidence="10">sphingosine kinase</fullName>
        <ecNumber evidence="10">2.7.1.91</ecNumber>
    </recommendedName>
</protein>
<dbReference type="InterPro" id="IPR050187">
    <property type="entry name" value="Lipid_Phosphate_FormReg"/>
</dbReference>
<name>A0A0W0E513_CANGB</name>
<dbReference type="GO" id="GO:0008481">
    <property type="term" value="F:sphingosine kinase activity"/>
    <property type="evidence" value="ECO:0007669"/>
    <property type="project" value="UniProtKB-EC"/>
</dbReference>
<evidence type="ECO:0000256" key="2">
    <source>
        <dbReference type="ARBA" id="ARBA00022679"/>
    </source>
</evidence>
<dbReference type="VEuPathDB" id="FungiDB:CAGL0L04554g"/>
<dbReference type="InterPro" id="IPR016064">
    <property type="entry name" value="NAD/diacylglycerol_kinase_sf"/>
</dbReference>
<evidence type="ECO:0000256" key="6">
    <source>
        <dbReference type="ARBA" id="ARBA00022919"/>
    </source>
</evidence>
<keyword evidence="7" id="KW-0472">Membrane</keyword>
<evidence type="ECO:0000256" key="1">
    <source>
        <dbReference type="ARBA" id="ARBA00004308"/>
    </source>
</evidence>
<reference evidence="14 16" key="1">
    <citation type="submission" date="2015-10" db="EMBL/GenBank/DDBJ databases">
        <title>Draft genomes sequences of Candida glabrata isolates 1A, 1B, 2A, 2B, 3A and 3B.</title>
        <authorList>
            <person name="Haavelsrud O.E."/>
            <person name="Gaustad P."/>
        </authorList>
    </citation>
    <scope>NUCLEOTIDE SEQUENCE [LARGE SCALE GENOMIC DNA]</scope>
    <source>
        <strain evidence="14">910700640</strain>
    </source>
</reference>
<dbReference type="EMBL" id="LLZZ01000115">
    <property type="protein sequence ID" value="KTB04949.1"/>
    <property type="molecule type" value="Genomic_DNA"/>
</dbReference>
<evidence type="ECO:0000256" key="10">
    <source>
        <dbReference type="ARBA" id="ARBA00044037"/>
    </source>
</evidence>
<dbReference type="GO" id="GO:0019722">
    <property type="term" value="P:calcium-mediated signaling"/>
    <property type="evidence" value="ECO:0007669"/>
    <property type="project" value="EnsemblFungi"/>
</dbReference>
<comment type="catalytic activity">
    <reaction evidence="12">
        <text>sphinganine + ATP = sphinganine 1-phosphate + ADP + H(+)</text>
        <dbReference type="Rhea" id="RHEA:15465"/>
        <dbReference type="ChEBI" id="CHEBI:15378"/>
        <dbReference type="ChEBI" id="CHEBI:30616"/>
        <dbReference type="ChEBI" id="CHEBI:57817"/>
        <dbReference type="ChEBI" id="CHEBI:57939"/>
        <dbReference type="ChEBI" id="CHEBI:456216"/>
        <dbReference type="EC" id="2.7.1.91"/>
    </reaction>
    <physiologicalReaction direction="left-to-right" evidence="12">
        <dbReference type="Rhea" id="RHEA:15466"/>
    </physiologicalReaction>
</comment>
<organism evidence="14 16">
    <name type="scientific">Candida glabrata</name>
    <name type="common">Yeast</name>
    <name type="synonym">Torulopsis glabrata</name>
    <dbReference type="NCBI Taxonomy" id="5478"/>
    <lineage>
        <taxon>Eukaryota</taxon>
        <taxon>Fungi</taxon>
        <taxon>Dikarya</taxon>
        <taxon>Ascomycota</taxon>
        <taxon>Saccharomycotina</taxon>
        <taxon>Saccharomycetes</taxon>
        <taxon>Saccharomycetales</taxon>
        <taxon>Saccharomycetaceae</taxon>
        <taxon>Nakaseomyces</taxon>
    </lineage>
</organism>
<accession>A0A0W0E513</accession>
<evidence type="ECO:0000313" key="16">
    <source>
        <dbReference type="Proteomes" id="UP000054886"/>
    </source>
</evidence>
<dbReference type="PANTHER" id="PTHR12358">
    <property type="entry name" value="SPHINGOSINE KINASE"/>
    <property type="match status" value="1"/>
</dbReference>
<keyword evidence="6" id="KW-0746">Sphingolipid metabolism</keyword>
<evidence type="ECO:0000256" key="11">
    <source>
        <dbReference type="ARBA" id="ARBA00052341"/>
    </source>
</evidence>
<keyword evidence="5" id="KW-0067">ATP-binding</keyword>
<evidence type="ECO:0000313" key="15">
    <source>
        <dbReference type="EMBL" id="KTB04949.1"/>
    </source>
</evidence>
<keyword evidence="6" id="KW-0443">Lipid metabolism</keyword>
<dbReference type="EMBL" id="LLZZ01000132">
    <property type="protein sequence ID" value="KTB01144.1"/>
    <property type="molecule type" value="Genomic_DNA"/>
</dbReference>
<evidence type="ECO:0000256" key="9">
    <source>
        <dbReference type="ARBA" id="ARBA00043822"/>
    </source>
</evidence>
<dbReference type="FunFam" id="3.40.50.10330:FF:000005">
    <property type="entry name" value="Sphingosine kinase 2"/>
    <property type="match status" value="1"/>
</dbReference>